<dbReference type="GO" id="GO:0003677">
    <property type="term" value="F:DNA binding"/>
    <property type="evidence" value="ECO:0007669"/>
    <property type="project" value="UniProtKB-KW"/>
</dbReference>
<keyword evidence="4" id="KW-1185">Reference proteome</keyword>
<sequence>MGCRYSLGELCSFYRGASTPRARMYDEGDYFYIHYGELYKGFDVSIDIENPQKPIPRILSSEKLRPTQFLQDQDIVYVLTSETVDDLGHAYLFNNPRHLEAVAGTETTIMRVERRDIVMPAYLNYLAQTPRFQALLRQYVKGMKVFRVHPSDLARIEVDLPSLKEQSKVVTLMDAIRSEELNLNRTNGYLPA</sequence>
<gene>
    <name evidence="3" type="ORF">BTIS_0815</name>
</gene>
<dbReference type="Proteomes" id="UP000216444">
    <property type="component" value="Unassembled WGS sequence"/>
</dbReference>
<comment type="caution">
    <text evidence="3">The sequence shown here is derived from an EMBL/GenBank/DDBJ whole genome shotgun (WGS) entry which is preliminary data.</text>
</comment>
<name>A0A261FHU5_9BIFI</name>
<dbReference type="InterPro" id="IPR044946">
    <property type="entry name" value="Restrct_endonuc_typeI_TRD_sf"/>
</dbReference>
<keyword evidence="1" id="KW-0680">Restriction system</keyword>
<dbReference type="SUPFAM" id="SSF116734">
    <property type="entry name" value="DNA methylase specificity domain"/>
    <property type="match status" value="1"/>
</dbReference>
<dbReference type="EMBL" id="MWWV01000004">
    <property type="protein sequence ID" value="OZG58446.1"/>
    <property type="molecule type" value="Genomic_DNA"/>
</dbReference>
<evidence type="ECO:0000313" key="3">
    <source>
        <dbReference type="EMBL" id="OZG58446.1"/>
    </source>
</evidence>
<accession>A0A261FHU5</accession>
<reference evidence="3 4" key="1">
    <citation type="journal article" date="2017" name="BMC Genomics">
        <title>Comparative genomic and phylogenomic analyses of the Bifidobacteriaceae family.</title>
        <authorList>
            <person name="Lugli G.A."/>
            <person name="Milani C."/>
            <person name="Turroni F."/>
            <person name="Duranti S."/>
            <person name="Mancabelli L."/>
            <person name="Mangifesta M."/>
            <person name="Ferrario C."/>
            <person name="Modesto M."/>
            <person name="Mattarelli P."/>
            <person name="Jiri K."/>
            <person name="van Sinderen D."/>
            <person name="Ventura M."/>
        </authorList>
    </citation>
    <scope>NUCLEOTIDE SEQUENCE [LARGE SCALE GENOMIC DNA]</scope>
    <source>
        <strain evidence="3 4">DSM 100201</strain>
    </source>
</reference>
<evidence type="ECO:0000256" key="2">
    <source>
        <dbReference type="ARBA" id="ARBA00023125"/>
    </source>
</evidence>
<dbReference type="REBASE" id="384991">
    <property type="entry name" value="S1.Bti100201ORF814P"/>
</dbReference>
<evidence type="ECO:0000256" key="1">
    <source>
        <dbReference type="ARBA" id="ARBA00022747"/>
    </source>
</evidence>
<dbReference type="GO" id="GO:0009307">
    <property type="term" value="P:DNA restriction-modification system"/>
    <property type="evidence" value="ECO:0007669"/>
    <property type="project" value="UniProtKB-KW"/>
</dbReference>
<proteinExistence type="predicted"/>
<dbReference type="Gene3D" id="3.90.220.20">
    <property type="entry name" value="DNA methylase specificity domains"/>
    <property type="match status" value="1"/>
</dbReference>
<keyword evidence="2" id="KW-0238">DNA-binding</keyword>
<dbReference type="AlphaFoldDB" id="A0A261FHU5"/>
<organism evidence="3 4">
    <name type="scientific">Bifidobacterium tissieri</name>
    <dbReference type="NCBI Taxonomy" id="1630162"/>
    <lineage>
        <taxon>Bacteria</taxon>
        <taxon>Bacillati</taxon>
        <taxon>Actinomycetota</taxon>
        <taxon>Actinomycetes</taxon>
        <taxon>Bifidobacteriales</taxon>
        <taxon>Bifidobacteriaceae</taxon>
        <taxon>Bifidobacterium</taxon>
    </lineage>
</organism>
<protein>
    <submittedName>
        <fullName evidence="3">Type I restriction-modification system specificity determinant</fullName>
    </submittedName>
</protein>
<evidence type="ECO:0000313" key="4">
    <source>
        <dbReference type="Proteomes" id="UP000216444"/>
    </source>
</evidence>